<gene>
    <name evidence="4" type="ORF">ACFSUC_04355</name>
</gene>
<feature type="transmembrane region" description="Helical" evidence="3">
    <location>
        <begin position="401"/>
        <end position="419"/>
    </location>
</feature>
<evidence type="ECO:0000313" key="5">
    <source>
        <dbReference type="Proteomes" id="UP001597497"/>
    </source>
</evidence>
<evidence type="ECO:0000313" key="4">
    <source>
        <dbReference type="EMBL" id="MFD2670838.1"/>
    </source>
</evidence>
<reference evidence="5" key="1">
    <citation type="journal article" date="2019" name="Int. J. Syst. Evol. Microbiol.">
        <title>The Global Catalogue of Microorganisms (GCM) 10K type strain sequencing project: providing services to taxonomists for standard genome sequencing and annotation.</title>
        <authorList>
            <consortium name="The Broad Institute Genomics Platform"/>
            <consortium name="The Broad Institute Genome Sequencing Center for Infectious Disease"/>
            <person name="Wu L."/>
            <person name="Ma J."/>
        </authorList>
    </citation>
    <scope>NUCLEOTIDE SEQUENCE [LARGE SCALE GENOMIC DNA]</scope>
    <source>
        <strain evidence="5">KCTC 33676</strain>
    </source>
</reference>
<accession>A0ABW5R729</accession>
<feature type="transmembrane region" description="Helical" evidence="3">
    <location>
        <begin position="311"/>
        <end position="330"/>
    </location>
</feature>
<dbReference type="EMBL" id="JBHUMM010000007">
    <property type="protein sequence ID" value="MFD2670838.1"/>
    <property type="molecule type" value="Genomic_DNA"/>
</dbReference>
<proteinExistence type="inferred from homology"/>
<keyword evidence="3" id="KW-1133">Transmembrane helix</keyword>
<dbReference type="PANTHER" id="PTHR22550">
    <property type="entry name" value="SPORE GERMINATION PROTEIN"/>
    <property type="match status" value="1"/>
</dbReference>
<keyword evidence="3" id="KW-0812">Transmembrane</keyword>
<evidence type="ECO:0000256" key="2">
    <source>
        <dbReference type="ARBA" id="ARBA00023136"/>
    </source>
</evidence>
<evidence type="ECO:0000256" key="3">
    <source>
        <dbReference type="SAM" id="Phobius"/>
    </source>
</evidence>
<dbReference type="Proteomes" id="UP001597497">
    <property type="component" value="Unassembled WGS sequence"/>
</dbReference>
<comment type="caution">
    <text evidence="4">The sequence shown here is derived from an EMBL/GenBank/DDBJ whole genome shotgun (WGS) entry which is preliminary data.</text>
</comment>
<dbReference type="Pfam" id="PF03323">
    <property type="entry name" value="GerA"/>
    <property type="match status" value="1"/>
</dbReference>
<dbReference type="PANTHER" id="PTHR22550:SF5">
    <property type="entry name" value="LEUCINE ZIPPER PROTEIN 4"/>
    <property type="match status" value="1"/>
</dbReference>
<dbReference type="InterPro" id="IPR004995">
    <property type="entry name" value="Spore_Ger"/>
</dbReference>
<organism evidence="4 5">
    <name type="scientific">Marinicrinis sediminis</name>
    <dbReference type="NCBI Taxonomy" id="1652465"/>
    <lineage>
        <taxon>Bacteria</taxon>
        <taxon>Bacillati</taxon>
        <taxon>Bacillota</taxon>
        <taxon>Bacilli</taxon>
        <taxon>Bacillales</taxon>
        <taxon>Paenibacillaceae</taxon>
    </lineage>
</organism>
<dbReference type="RefSeq" id="WP_379928459.1">
    <property type="nucleotide sequence ID" value="NZ_JBHUMM010000007.1"/>
</dbReference>
<comment type="similarity">
    <text evidence="1">Belongs to the GerABKA family.</text>
</comment>
<keyword evidence="5" id="KW-1185">Reference proteome</keyword>
<sequence length="528" mass="58265">MWIKKAGRKKANPVHTGMEHPFVDEMKDIHFASSLQKNKDHLLRIFSDCSDVVIREFQIQKSKKAFIIFVDGLVNSDMVNEMLQSLMVWKGEALTPEALQNVSLPVSQIQSTEQFADFLVSVLGGDTGLVVEGSTTAMMLGVRGAPVRSISEPETESVVRGPREGFVESLRVNTSLIRRKIKTPALKLKPMTVGRQTNTSIVIAYMDDIADPATVAEVIRRIKNINIDGILESGYIEEFIQDTSITPFPLIQYTERPDTVAASLLEGRIAVMVDGTPFVLIAPFTFWMIMQASEDYYERVPISTLIRWLRFIFLIVSLFTPAFYVAVSTFHQDLIPTSLLLSVAASREAIPFPAVIEALIMEITFEALREAGVRLPKTIGQTVSILGALVVGQAAVEAGIVSAPMVIIVSITGIASFTIPRYNGAIAIRMLRFPLIISASLFGAVGIVIMTMLILGHMAKLRSLGVPYLAPLAPANPNALLDILMRAPLQLMKKRPQFLQVQDEDRQSSSMKSIFLKFGGQYGHKSKE</sequence>
<dbReference type="PIRSF" id="PIRSF005690">
    <property type="entry name" value="GerBA"/>
    <property type="match status" value="1"/>
</dbReference>
<name>A0ABW5R729_9BACL</name>
<protein>
    <submittedName>
        <fullName evidence="4">Spore germination protein</fullName>
    </submittedName>
</protein>
<keyword evidence="2 3" id="KW-0472">Membrane</keyword>
<evidence type="ECO:0000256" key="1">
    <source>
        <dbReference type="ARBA" id="ARBA00005278"/>
    </source>
</evidence>
<dbReference type="InterPro" id="IPR050768">
    <property type="entry name" value="UPF0353/GerABKA_families"/>
</dbReference>
<feature type="transmembrane region" description="Helical" evidence="3">
    <location>
        <begin position="431"/>
        <end position="456"/>
    </location>
</feature>